<sequence length="170" mass="19710">MLVSFIEVHDGIKFFEYLKSLGCQISEEVHSVLPDSSEYGLYTCIKDNDIKALFALHYIDHHYAALLELEDNASDREVVEALLRAKDKGVWIAPVEYVLFVPLDYTVIKNIASYVDEMQDKVSQYLEYYEKSESPWKNMLKDFTPALIAFSKEEKQRKDNNTIIAPHHTQ</sequence>
<comment type="caution">
    <text evidence="1">The sequence shown here is derived from an EMBL/GenBank/DDBJ whole genome shotgun (WGS) entry which is preliminary data.</text>
</comment>
<organism evidence="1">
    <name type="scientific">Ignisphaera aggregans</name>
    <dbReference type="NCBI Taxonomy" id="334771"/>
    <lineage>
        <taxon>Archaea</taxon>
        <taxon>Thermoproteota</taxon>
        <taxon>Thermoprotei</taxon>
        <taxon>Desulfurococcales</taxon>
        <taxon>Desulfurococcaceae</taxon>
        <taxon>Ignisphaera</taxon>
    </lineage>
</organism>
<dbReference type="EMBL" id="DSEU01000047">
    <property type="protein sequence ID" value="HEM67373.1"/>
    <property type="molecule type" value="Genomic_DNA"/>
</dbReference>
<name>A0A7J2U545_9CREN</name>
<protein>
    <submittedName>
        <fullName evidence="1">Uncharacterized protein</fullName>
    </submittedName>
</protein>
<dbReference type="AlphaFoldDB" id="A0A7J2U545"/>
<evidence type="ECO:0000313" key="1">
    <source>
        <dbReference type="EMBL" id="HEM67373.1"/>
    </source>
</evidence>
<accession>A0A7J2U545</accession>
<proteinExistence type="predicted"/>
<gene>
    <name evidence="1" type="ORF">ENO26_07415</name>
</gene>
<reference evidence="1" key="1">
    <citation type="journal article" date="2020" name="mSystems">
        <title>Genome- and Community-Level Interaction Insights into Carbon Utilization and Element Cycling Functions of Hydrothermarchaeota in Hydrothermal Sediment.</title>
        <authorList>
            <person name="Zhou Z."/>
            <person name="Liu Y."/>
            <person name="Xu W."/>
            <person name="Pan J."/>
            <person name="Luo Z.H."/>
            <person name="Li M."/>
        </authorList>
    </citation>
    <scope>NUCLEOTIDE SEQUENCE [LARGE SCALE GENOMIC DNA]</scope>
    <source>
        <strain evidence="1">SpSt-125</strain>
    </source>
</reference>